<dbReference type="SUPFAM" id="SSF46785">
    <property type="entry name" value="Winged helix' DNA-binding domain"/>
    <property type="match status" value="1"/>
</dbReference>
<evidence type="ECO:0000256" key="3">
    <source>
        <dbReference type="ARBA" id="ARBA00023125"/>
    </source>
</evidence>
<dbReference type="InterPro" id="IPR050950">
    <property type="entry name" value="HTH-type_LysR_regulators"/>
</dbReference>
<evidence type="ECO:0000256" key="2">
    <source>
        <dbReference type="ARBA" id="ARBA00023015"/>
    </source>
</evidence>
<evidence type="ECO:0000259" key="5">
    <source>
        <dbReference type="PROSITE" id="PS50931"/>
    </source>
</evidence>
<name>A0A6N7W381_ACIFE</name>
<keyword evidence="2" id="KW-0805">Transcription regulation</keyword>
<dbReference type="CDD" id="cd05466">
    <property type="entry name" value="PBP2_LTTR_substrate"/>
    <property type="match status" value="1"/>
</dbReference>
<dbReference type="Proteomes" id="UP000441455">
    <property type="component" value="Unassembled WGS sequence"/>
</dbReference>
<dbReference type="SUPFAM" id="SSF53850">
    <property type="entry name" value="Periplasmic binding protein-like II"/>
    <property type="match status" value="1"/>
</dbReference>
<dbReference type="InterPro" id="IPR000847">
    <property type="entry name" value="LysR_HTH_N"/>
</dbReference>
<dbReference type="Pfam" id="PF00126">
    <property type="entry name" value="HTH_1"/>
    <property type="match status" value="1"/>
</dbReference>
<comment type="similarity">
    <text evidence="1">Belongs to the LysR transcriptional regulatory family.</text>
</comment>
<dbReference type="InterPro" id="IPR005119">
    <property type="entry name" value="LysR_subst-bd"/>
</dbReference>
<dbReference type="InterPro" id="IPR036390">
    <property type="entry name" value="WH_DNA-bd_sf"/>
</dbReference>
<dbReference type="AlphaFoldDB" id="A0A6N7W381"/>
<dbReference type="FunFam" id="1.10.10.10:FF:000001">
    <property type="entry name" value="LysR family transcriptional regulator"/>
    <property type="match status" value="1"/>
</dbReference>
<sequence length="292" mass="32567">MDMETLENFLVIARENNVTRAAQIIHITQPTLSRQLKALEEELGRPLFYLENRRLSLTPEGILFRKRAEELLDLYRKTRSEIRASAEIAGDIFLGTGETDVIRLISQVAVGFSRQHPGIRYRIFSSDAEGVRERLNKGLLDLGLVYGPSDPEKFASVPLDQEDRWGILLPRTHPLAAEPGLSPEQVRDLPLILSQQALKSGLLLKWLGKPLEELNIIGTYTLLTNAAKMVAGGLGCAMGLDGLINTAGSPLCFRPCDPSLTDRLSLIWKKDHQFSPAVQAFQELLLQNFAEK</sequence>
<accession>A0A6N7W381</accession>
<gene>
    <name evidence="6" type="ORF">FX155_10325</name>
</gene>
<dbReference type="GO" id="GO:0005829">
    <property type="term" value="C:cytosol"/>
    <property type="evidence" value="ECO:0007669"/>
    <property type="project" value="TreeGrafter"/>
</dbReference>
<dbReference type="PRINTS" id="PR00039">
    <property type="entry name" value="HTHLYSR"/>
</dbReference>
<dbReference type="OrthoDB" id="9803714at2"/>
<protein>
    <submittedName>
        <fullName evidence="6">LysR family transcriptional regulator</fullName>
    </submittedName>
</protein>
<dbReference type="EMBL" id="VULN01000018">
    <property type="protein sequence ID" value="MSS82983.1"/>
    <property type="molecule type" value="Genomic_DNA"/>
</dbReference>
<dbReference type="RefSeq" id="WP_154488633.1">
    <property type="nucleotide sequence ID" value="NZ_VULN01000018.1"/>
</dbReference>
<evidence type="ECO:0000313" key="7">
    <source>
        <dbReference type="Proteomes" id="UP000441455"/>
    </source>
</evidence>
<evidence type="ECO:0000256" key="1">
    <source>
        <dbReference type="ARBA" id="ARBA00009437"/>
    </source>
</evidence>
<keyword evidence="3" id="KW-0238">DNA-binding</keyword>
<dbReference type="Gene3D" id="1.10.10.10">
    <property type="entry name" value="Winged helix-like DNA-binding domain superfamily/Winged helix DNA-binding domain"/>
    <property type="match status" value="1"/>
</dbReference>
<proteinExistence type="inferred from homology"/>
<dbReference type="Pfam" id="PF03466">
    <property type="entry name" value="LysR_substrate"/>
    <property type="match status" value="1"/>
</dbReference>
<dbReference type="PANTHER" id="PTHR30419:SF8">
    <property type="entry name" value="NITROGEN ASSIMILATION TRANSCRIPTIONAL ACTIVATOR-RELATED"/>
    <property type="match status" value="1"/>
</dbReference>
<feature type="domain" description="HTH lysR-type" evidence="5">
    <location>
        <begin position="1"/>
        <end position="58"/>
    </location>
</feature>
<dbReference type="GO" id="GO:0003677">
    <property type="term" value="F:DNA binding"/>
    <property type="evidence" value="ECO:0007669"/>
    <property type="project" value="UniProtKB-KW"/>
</dbReference>
<organism evidence="6 7">
    <name type="scientific">Acidaminococcus fermentans</name>
    <dbReference type="NCBI Taxonomy" id="905"/>
    <lineage>
        <taxon>Bacteria</taxon>
        <taxon>Bacillati</taxon>
        <taxon>Bacillota</taxon>
        <taxon>Negativicutes</taxon>
        <taxon>Acidaminococcales</taxon>
        <taxon>Acidaminococcaceae</taxon>
        <taxon>Acidaminococcus</taxon>
    </lineage>
</organism>
<keyword evidence="4" id="KW-0804">Transcription</keyword>
<dbReference type="Gene3D" id="3.40.190.290">
    <property type="match status" value="1"/>
</dbReference>
<dbReference type="PANTHER" id="PTHR30419">
    <property type="entry name" value="HTH-TYPE TRANSCRIPTIONAL REGULATOR YBHD"/>
    <property type="match status" value="1"/>
</dbReference>
<reference evidence="6 7" key="1">
    <citation type="submission" date="2019-08" db="EMBL/GenBank/DDBJ databases">
        <title>In-depth cultivation of the pig gut microbiome towards novel bacterial diversity and tailored functional studies.</title>
        <authorList>
            <person name="Wylensek D."/>
            <person name="Hitch T.C.A."/>
            <person name="Clavel T."/>
        </authorList>
    </citation>
    <scope>NUCLEOTIDE SEQUENCE [LARGE SCALE GENOMIC DNA]</scope>
    <source>
        <strain evidence="6 7">WCA-389-WT-5B</strain>
    </source>
</reference>
<evidence type="ECO:0000256" key="4">
    <source>
        <dbReference type="ARBA" id="ARBA00023163"/>
    </source>
</evidence>
<comment type="caution">
    <text evidence="6">The sequence shown here is derived from an EMBL/GenBank/DDBJ whole genome shotgun (WGS) entry which is preliminary data.</text>
</comment>
<evidence type="ECO:0000313" key="6">
    <source>
        <dbReference type="EMBL" id="MSS82983.1"/>
    </source>
</evidence>
<dbReference type="InterPro" id="IPR036388">
    <property type="entry name" value="WH-like_DNA-bd_sf"/>
</dbReference>
<dbReference type="PROSITE" id="PS50931">
    <property type="entry name" value="HTH_LYSR"/>
    <property type="match status" value="1"/>
</dbReference>
<dbReference type="GO" id="GO:0003700">
    <property type="term" value="F:DNA-binding transcription factor activity"/>
    <property type="evidence" value="ECO:0007669"/>
    <property type="project" value="InterPro"/>
</dbReference>